<evidence type="ECO:0000256" key="19">
    <source>
        <dbReference type="HAMAP-Rule" id="MF_00037"/>
    </source>
</evidence>
<keyword evidence="7 19" id="KW-0963">Cytoplasm</keyword>
<evidence type="ECO:0000256" key="3">
    <source>
        <dbReference type="ARBA" id="ARBA00004496"/>
    </source>
</evidence>
<dbReference type="HAMAP" id="MF_00037">
    <property type="entry name" value="MurB"/>
    <property type="match status" value="1"/>
</dbReference>
<evidence type="ECO:0000256" key="2">
    <source>
        <dbReference type="ARBA" id="ARBA00003921"/>
    </source>
</evidence>
<evidence type="ECO:0000256" key="5">
    <source>
        <dbReference type="ARBA" id="ARBA00012518"/>
    </source>
</evidence>
<evidence type="ECO:0000313" key="22">
    <source>
        <dbReference type="Proteomes" id="UP000192602"/>
    </source>
</evidence>
<keyword evidence="16 19" id="KW-0961">Cell wall biogenesis/degradation</keyword>
<evidence type="ECO:0000256" key="18">
    <source>
        <dbReference type="ARBA" id="ARBA00048914"/>
    </source>
</evidence>
<evidence type="ECO:0000256" key="7">
    <source>
        <dbReference type="ARBA" id="ARBA00022490"/>
    </source>
</evidence>
<organism evidence="21 22">
    <name type="scientific">Nitratiruptor tergarcus DSM 16512</name>
    <dbReference type="NCBI Taxonomy" id="1069081"/>
    <lineage>
        <taxon>Bacteria</taxon>
        <taxon>Pseudomonadati</taxon>
        <taxon>Campylobacterota</taxon>
        <taxon>Epsilonproteobacteria</taxon>
        <taxon>Nautiliales</taxon>
        <taxon>Nitratiruptoraceae</taxon>
        <taxon>Nitratiruptor</taxon>
    </lineage>
</organism>
<keyword evidence="15 19" id="KW-0131">Cell cycle</keyword>
<keyword evidence="9 19" id="KW-0285">Flavoprotein</keyword>
<proteinExistence type="inferred from homology"/>
<dbReference type="GO" id="GO:0051301">
    <property type="term" value="P:cell division"/>
    <property type="evidence" value="ECO:0007669"/>
    <property type="project" value="UniProtKB-KW"/>
</dbReference>
<accession>A0A1W1WQD3</accession>
<dbReference type="UniPathway" id="UPA00219"/>
<reference evidence="22" key="1">
    <citation type="submission" date="2017-04" db="EMBL/GenBank/DDBJ databases">
        <authorList>
            <person name="Varghese N."/>
            <person name="Submissions S."/>
        </authorList>
    </citation>
    <scope>NUCLEOTIDE SEQUENCE [LARGE SCALE GENOMIC DNA]</scope>
    <source>
        <strain evidence="22">DSM 16512</strain>
    </source>
</reference>
<keyword evidence="8 19" id="KW-0132">Cell division</keyword>
<dbReference type="InterPro" id="IPR016169">
    <property type="entry name" value="FAD-bd_PCMH_sub2"/>
</dbReference>
<keyword evidence="13 19" id="KW-0573">Peptidoglycan synthesis</keyword>
<dbReference type="RefSeq" id="WP_084274792.1">
    <property type="nucleotide sequence ID" value="NZ_AP026671.1"/>
</dbReference>
<comment type="function">
    <text evidence="2 19">Cell wall formation.</text>
</comment>
<keyword evidence="22" id="KW-1185">Reference proteome</keyword>
<dbReference type="Gene3D" id="3.30.465.10">
    <property type="match status" value="1"/>
</dbReference>
<evidence type="ECO:0000256" key="11">
    <source>
        <dbReference type="ARBA" id="ARBA00022857"/>
    </source>
</evidence>
<sequence>MKRVIDFSRYSSIKIGPKIEVEVIESIEATNEAFFLIGGANNLLVSPSPPPLAILGKNFDFIRIEGDELIIGAKTATGKVVSFCKKHDIAGFEFLNKLPGTIGGAVKMNAGVKEYEIKDRLLWIRTHQGKIPAHKVGLEYRKSAIKNIIYEAGFKIVPGFSEELRQKLLQLRSNQPKEPSAGSVFKNPPGDYAGRLIEAVGLKGKRVGNMAFSHIHANFLVNLGGGTFEEAMTLINEAKAQVFAKYGIPLEEEIIVV</sequence>
<dbReference type="SUPFAM" id="SSF56194">
    <property type="entry name" value="Uridine diphospho-N-Acetylenolpyruvylglucosamine reductase, MurB, C-terminal domain"/>
    <property type="match status" value="1"/>
</dbReference>
<evidence type="ECO:0000256" key="10">
    <source>
        <dbReference type="ARBA" id="ARBA00022827"/>
    </source>
</evidence>
<dbReference type="STRING" id="1069081.SAMN05660197_0266"/>
<dbReference type="InterPro" id="IPR036318">
    <property type="entry name" value="FAD-bd_PCMH-like_sf"/>
</dbReference>
<dbReference type="GO" id="GO:0008360">
    <property type="term" value="P:regulation of cell shape"/>
    <property type="evidence" value="ECO:0007669"/>
    <property type="project" value="UniProtKB-KW"/>
</dbReference>
<evidence type="ECO:0000256" key="12">
    <source>
        <dbReference type="ARBA" id="ARBA00022960"/>
    </source>
</evidence>
<comment type="catalytic activity">
    <reaction evidence="18 19">
        <text>UDP-N-acetyl-alpha-D-muramate + NADP(+) = UDP-N-acetyl-3-O-(1-carboxyvinyl)-alpha-D-glucosamine + NADPH + H(+)</text>
        <dbReference type="Rhea" id="RHEA:12248"/>
        <dbReference type="ChEBI" id="CHEBI:15378"/>
        <dbReference type="ChEBI" id="CHEBI:57783"/>
        <dbReference type="ChEBI" id="CHEBI:58349"/>
        <dbReference type="ChEBI" id="CHEBI:68483"/>
        <dbReference type="ChEBI" id="CHEBI:70757"/>
        <dbReference type="EC" id="1.3.1.98"/>
    </reaction>
</comment>
<dbReference type="EC" id="1.3.1.98" evidence="5 19"/>
<dbReference type="NCBIfam" id="NF010479">
    <property type="entry name" value="PRK13904.1"/>
    <property type="match status" value="1"/>
</dbReference>
<dbReference type="InterPro" id="IPR036635">
    <property type="entry name" value="MurB_C_sf"/>
</dbReference>
<keyword evidence="14 19" id="KW-0560">Oxidoreductase</keyword>
<protein>
    <recommendedName>
        <fullName evidence="6 19">UDP-N-acetylenolpyruvoylglucosamine reductase</fullName>
        <ecNumber evidence="5 19">1.3.1.98</ecNumber>
    </recommendedName>
    <alternativeName>
        <fullName evidence="17 19">UDP-N-acetylmuramate dehydrogenase</fullName>
    </alternativeName>
</protein>
<evidence type="ECO:0000256" key="6">
    <source>
        <dbReference type="ARBA" id="ARBA00015188"/>
    </source>
</evidence>
<feature type="active site" evidence="19">
    <location>
        <position position="253"/>
    </location>
</feature>
<gene>
    <name evidence="19" type="primary">murB</name>
    <name evidence="21" type="ORF">SAMN05660197_0266</name>
</gene>
<dbReference type="Pfam" id="PF02873">
    <property type="entry name" value="MurB_C"/>
    <property type="match status" value="1"/>
</dbReference>
<dbReference type="GO" id="GO:0005829">
    <property type="term" value="C:cytosol"/>
    <property type="evidence" value="ECO:0007669"/>
    <property type="project" value="TreeGrafter"/>
</dbReference>
<name>A0A1W1WQD3_9BACT</name>
<evidence type="ECO:0000256" key="16">
    <source>
        <dbReference type="ARBA" id="ARBA00023316"/>
    </source>
</evidence>
<keyword evidence="12 19" id="KW-0133">Cell shape</keyword>
<keyword evidence="11 19" id="KW-0521">NADP</keyword>
<feature type="active site" description="Proton donor" evidence="19">
    <location>
        <position position="183"/>
    </location>
</feature>
<dbReference type="GO" id="GO:0050660">
    <property type="term" value="F:flavin adenine dinucleotide binding"/>
    <property type="evidence" value="ECO:0007669"/>
    <property type="project" value="InterPro"/>
</dbReference>
<keyword evidence="10 19" id="KW-0274">FAD</keyword>
<evidence type="ECO:0000256" key="15">
    <source>
        <dbReference type="ARBA" id="ARBA00023306"/>
    </source>
</evidence>
<dbReference type="AlphaFoldDB" id="A0A1W1WQD3"/>
<comment type="subcellular location">
    <subcellularLocation>
        <location evidence="3 19">Cytoplasm</location>
    </subcellularLocation>
</comment>
<evidence type="ECO:0000256" key="14">
    <source>
        <dbReference type="ARBA" id="ARBA00023002"/>
    </source>
</evidence>
<comment type="pathway">
    <text evidence="4 19">Cell wall biogenesis; peptidoglycan biosynthesis.</text>
</comment>
<evidence type="ECO:0000256" key="17">
    <source>
        <dbReference type="ARBA" id="ARBA00031026"/>
    </source>
</evidence>
<dbReference type="OrthoDB" id="9804753at2"/>
<dbReference type="PANTHER" id="PTHR21071:SF4">
    <property type="entry name" value="UDP-N-ACETYLENOLPYRUVOYLGLUCOSAMINE REDUCTASE"/>
    <property type="match status" value="1"/>
</dbReference>
<evidence type="ECO:0000313" key="21">
    <source>
        <dbReference type="EMBL" id="SMC08514.1"/>
    </source>
</evidence>
<dbReference type="GO" id="GO:0009252">
    <property type="term" value="P:peptidoglycan biosynthetic process"/>
    <property type="evidence" value="ECO:0007669"/>
    <property type="project" value="UniProtKB-UniRule"/>
</dbReference>
<dbReference type="InterPro" id="IPR003170">
    <property type="entry name" value="MurB"/>
</dbReference>
<evidence type="ECO:0000259" key="20">
    <source>
        <dbReference type="Pfam" id="PF02873"/>
    </source>
</evidence>
<comment type="cofactor">
    <cofactor evidence="1 19">
        <name>FAD</name>
        <dbReference type="ChEBI" id="CHEBI:57692"/>
    </cofactor>
</comment>
<evidence type="ECO:0000256" key="8">
    <source>
        <dbReference type="ARBA" id="ARBA00022618"/>
    </source>
</evidence>
<evidence type="ECO:0000256" key="1">
    <source>
        <dbReference type="ARBA" id="ARBA00001974"/>
    </source>
</evidence>
<dbReference type="NCBIfam" id="TIGR00179">
    <property type="entry name" value="murB"/>
    <property type="match status" value="1"/>
</dbReference>
<comment type="similarity">
    <text evidence="19">Belongs to the MurB family.</text>
</comment>
<dbReference type="GO" id="GO:0008762">
    <property type="term" value="F:UDP-N-acetylmuramate dehydrogenase activity"/>
    <property type="evidence" value="ECO:0007669"/>
    <property type="project" value="UniProtKB-UniRule"/>
</dbReference>
<dbReference type="EMBL" id="FWWZ01000001">
    <property type="protein sequence ID" value="SMC08514.1"/>
    <property type="molecule type" value="Genomic_DNA"/>
</dbReference>
<dbReference type="InterPro" id="IPR011601">
    <property type="entry name" value="MurB_C"/>
</dbReference>
<evidence type="ECO:0000256" key="4">
    <source>
        <dbReference type="ARBA" id="ARBA00004752"/>
    </source>
</evidence>
<dbReference type="SUPFAM" id="SSF56176">
    <property type="entry name" value="FAD-binding/transporter-associated domain-like"/>
    <property type="match status" value="1"/>
</dbReference>
<evidence type="ECO:0000256" key="9">
    <source>
        <dbReference type="ARBA" id="ARBA00022630"/>
    </source>
</evidence>
<dbReference type="PANTHER" id="PTHR21071">
    <property type="entry name" value="UDP-N-ACETYLENOLPYRUVOYLGLUCOSAMINE REDUCTASE"/>
    <property type="match status" value="1"/>
</dbReference>
<feature type="domain" description="UDP-N-acetylenolpyruvoylglucosamine reductase C-terminal" evidence="20">
    <location>
        <begin position="166"/>
        <end position="257"/>
    </location>
</feature>
<feature type="active site" evidence="19">
    <location>
        <position position="141"/>
    </location>
</feature>
<dbReference type="Proteomes" id="UP000192602">
    <property type="component" value="Unassembled WGS sequence"/>
</dbReference>
<evidence type="ECO:0000256" key="13">
    <source>
        <dbReference type="ARBA" id="ARBA00022984"/>
    </source>
</evidence>
<dbReference type="GO" id="GO:0071555">
    <property type="term" value="P:cell wall organization"/>
    <property type="evidence" value="ECO:0007669"/>
    <property type="project" value="UniProtKB-KW"/>
</dbReference>
<dbReference type="Gene3D" id="3.90.78.10">
    <property type="entry name" value="UDP-N-acetylenolpyruvoylglucosamine reductase, C-terminal domain"/>
    <property type="match status" value="1"/>
</dbReference>